<dbReference type="CDD" id="cd08662">
    <property type="entry name" value="M13"/>
    <property type="match status" value="1"/>
</dbReference>
<keyword evidence="3" id="KW-0479">Metal-binding</keyword>
<keyword evidence="5" id="KW-0862">Zinc</keyword>
<dbReference type="GO" id="GO:0016485">
    <property type="term" value="P:protein processing"/>
    <property type="evidence" value="ECO:0007669"/>
    <property type="project" value="TreeGrafter"/>
</dbReference>
<dbReference type="PANTHER" id="PTHR11733">
    <property type="entry name" value="ZINC METALLOPROTEASE FAMILY M13 NEPRILYSIN-RELATED"/>
    <property type="match status" value="1"/>
</dbReference>
<protein>
    <recommendedName>
        <fullName evidence="11">Peptidase M13 C-terminal domain-containing protein</fullName>
    </recommendedName>
</protein>
<dbReference type="InterPro" id="IPR018497">
    <property type="entry name" value="Peptidase_M13_C"/>
</dbReference>
<accession>A0A6C0AR68</accession>
<dbReference type="Pfam" id="PF05649">
    <property type="entry name" value="Peptidase_M13_N"/>
    <property type="match status" value="1"/>
</dbReference>
<feature type="region of interest" description="Disordered" evidence="7">
    <location>
        <begin position="9"/>
        <end position="31"/>
    </location>
</feature>
<dbReference type="AlphaFoldDB" id="A0A6C0AR68"/>
<evidence type="ECO:0000256" key="6">
    <source>
        <dbReference type="ARBA" id="ARBA00023049"/>
    </source>
</evidence>
<keyword evidence="4" id="KW-0378">Hydrolase</keyword>
<dbReference type="Gene3D" id="1.10.1380.10">
    <property type="entry name" value="Neutral endopeptidase , domain2"/>
    <property type="match status" value="1"/>
</dbReference>
<dbReference type="Gene3D" id="3.40.390.10">
    <property type="entry name" value="Collagenase (Catalytic Domain)"/>
    <property type="match status" value="1"/>
</dbReference>
<evidence type="ECO:0000313" key="10">
    <source>
        <dbReference type="EMBL" id="QHS81973.1"/>
    </source>
</evidence>
<dbReference type="InterPro" id="IPR000718">
    <property type="entry name" value="Peptidase_M13"/>
</dbReference>
<dbReference type="GO" id="GO:0004222">
    <property type="term" value="F:metalloendopeptidase activity"/>
    <property type="evidence" value="ECO:0007669"/>
    <property type="project" value="InterPro"/>
</dbReference>
<dbReference type="PROSITE" id="PS51885">
    <property type="entry name" value="NEPRILYSIN"/>
    <property type="match status" value="1"/>
</dbReference>
<evidence type="ECO:0000259" key="8">
    <source>
        <dbReference type="Pfam" id="PF01431"/>
    </source>
</evidence>
<evidence type="ECO:0000256" key="7">
    <source>
        <dbReference type="SAM" id="MobiDB-lite"/>
    </source>
</evidence>
<proteinExistence type="predicted"/>
<dbReference type="GO" id="GO:0005886">
    <property type="term" value="C:plasma membrane"/>
    <property type="evidence" value="ECO:0007669"/>
    <property type="project" value="TreeGrafter"/>
</dbReference>
<dbReference type="PRINTS" id="PR00786">
    <property type="entry name" value="NEPRILYSIN"/>
</dbReference>
<keyword evidence="2" id="KW-0645">Protease</keyword>
<dbReference type="InterPro" id="IPR024079">
    <property type="entry name" value="MetalloPept_cat_dom_sf"/>
</dbReference>
<comment type="cofactor">
    <cofactor evidence="1">
        <name>Zn(2+)</name>
        <dbReference type="ChEBI" id="CHEBI:29105"/>
    </cofactor>
</comment>
<evidence type="ECO:0000259" key="9">
    <source>
        <dbReference type="Pfam" id="PF05649"/>
    </source>
</evidence>
<evidence type="ECO:0000256" key="2">
    <source>
        <dbReference type="ARBA" id="ARBA00022670"/>
    </source>
</evidence>
<dbReference type="SUPFAM" id="SSF55486">
    <property type="entry name" value="Metalloproteases ('zincins'), catalytic domain"/>
    <property type="match status" value="1"/>
</dbReference>
<name>A0A6C0AR68_9ZZZZ</name>
<evidence type="ECO:0000256" key="5">
    <source>
        <dbReference type="ARBA" id="ARBA00022833"/>
    </source>
</evidence>
<reference evidence="10" key="1">
    <citation type="journal article" date="2020" name="Nature">
        <title>Giant virus diversity and host interactions through global metagenomics.</title>
        <authorList>
            <person name="Schulz F."/>
            <person name="Roux S."/>
            <person name="Paez-Espino D."/>
            <person name="Jungbluth S."/>
            <person name="Walsh D.A."/>
            <person name="Denef V.J."/>
            <person name="McMahon K.D."/>
            <person name="Konstantinidis K.T."/>
            <person name="Eloe-Fadrosh E.A."/>
            <person name="Kyrpides N.C."/>
            <person name="Woyke T."/>
        </authorList>
    </citation>
    <scope>NUCLEOTIDE SEQUENCE</scope>
    <source>
        <strain evidence="10">GVMAG-S-1101165-79</strain>
    </source>
</reference>
<organism evidence="10">
    <name type="scientific">viral metagenome</name>
    <dbReference type="NCBI Taxonomy" id="1070528"/>
    <lineage>
        <taxon>unclassified sequences</taxon>
        <taxon>metagenomes</taxon>
        <taxon>organismal metagenomes</taxon>
    </lineage>
</organism>
<sequence>MPSISIKKIDELKNKSKTRKKREEKKYIDRSRDNLTPHQITELCKNSAKTYEPFEDKIEELFKKNKINIIATSYNLEKQIIADLKKAVNPKNIKPNEDFYSYINDRWISDYELSNEKKYIIQVDDFRIIQDKVYRELIDIIKEYISNPSTRNSKKAKCIRNAFISFTHYNTIEQTREKANSVLNFIDTLFADKNNIWKLLAFVNSNEIISWGAPFVWSLNPDDKNPDVYKCYLDPVQLSLIDINIYFDDPTDTEDTIKYKKNYKKNFFEYLNNLFDLAFGNHHGFNVKDIFDVEIEILNAMSCELIKDIDPDNYNIVTREEAKIHFQFDWAEFCKHLGFKKIPDKFITSNINYLLCGTKLLLEKWNTPKWRTYWIYIYIRQQCRWNQKGFINYFKFEGQFVRGQQKYIDNYIRTVFFMGFLFNTFLTNEYTSRYTNSKAINYIKTMAEDLKIVFSRILKRNKWLQPKTKEKALKKIETLNLTIGSPELLGEDPLLDYKNNDAWGNLVKMAEWRHMKAINLVNKPIVDIPVIDWSVIPPKFVGSQAYVVNAYYTPSKNSIYIPLGYIQKPFIDLDERGIEYNLSRIGFTIAHEMSHALDDWGSKYDETGKLNNWWTEKDRKVFEKIQKDVIKQYEVFAAYDGIEMDAEPTIGENLADISGLAICQEYLRDFQLRNQDVLPIQALSFEAFFIFFAINSRQKISKKAILAQLKTNPHPLEKYRCNVPLSRRKVFRAIYNVEKGDKMWWHSTNSIWGD</sequence>
<evidence type="ECO:0008006" key="11">
    <source>
        <dbReference type="Google" id="ProtNLM"/>
    </source>
</evidence>
<feature type="domain" description="Peptidase M13 C-terminal" evidence="8">
    <location>
        <begin position="549"/>
        <end position="749"/>
    </location>
</feature>
<dbReference type="Pfam" id="PF01431">
    <property type="entry name" value="Peptidase_M13"/>
    <property type="match status" value="1"/>
</dbReference>
<dbReference type="InterPro" id="IPR008753">
    <property type="entry name" value="Peptidase_M13_N"/>
</dbReference>
<evidence type="ECO:0000256" key="3">
    <source>
        <dbReference type="ARBA" id="ARBA00022723"/>
    </source>
</evidence>
<dbReference type="EMBL" id="MN740762">
    <property type="protein sequence ID" value="QHS81973.1"/>
    <property type="molecule type" value="Genomic_DNA"/>
</dbReference>
<keyword evidence="6" id="KW-0482">Metalloprotease</keyword>
<feature type="domain" description="Peptidase M13 N-terminal" evidence="9">
    <location>
        <begin position="95"/>
        <end position="486"/>
    </location>
</feature>
<evidence type="ECO:0000256" key="1">
    <source>
        <dbReference type="ARBA" id="ARBA00001947"/>
    </source>
</evidence>
<dbReference type="PANTHER" id="PTHR11733:SF237">
    <property type="entry name" value="NEPRILYSIN-LIKE 4"/>
    <property type="match status" value="1"/>
</dbReference>
<dbReference type="GO" id="GO:0046872">
    <property type="term" value="F:metal ion binding"/>
    <property type="evidence" value="ECO:0007669"/>
    <property type="project" value="UniProtKB-KW"/>
</dbReference>
<evidence type="ECO:0000256" key="4">
    <source>
        <dbReference type="ARBA" id="ARBA00022801"/>
    </source>
</evidence>
<dbReference type="InterPro" id="IPR042089">
    <property type="entry name" value="Peptidase_M13_dom_2"/>
</dbReference>